<evidence type="ECO:0000313" key="1">
    <source>
        <dbReference type="EMBL" id="QGJ89904.1"/>
    </source>
</evidence>
<accession>A0A649VCG9</accession>
<sequence>MLLDQLKGEIPDREHRELHDHLRKAHRVISLATSKHDESERTKRWSVDI</sequence>
<gene>
    <name evidence="1" type="primary">14</name>
    <name evidence="1" type="ORF">PBI_MARYV_14</name>
</gene>
<name>A0A649VCG9_9CAUD</name>
<dbReference type="EMBL" id="MN585992">
    <property type="protein sequence ID" value="QGJ89904.1"/>
    <property type="molecule type" value="Genomic_DNA"/>
</dbReference>
<protein>
    <submittedName>
        <fullName evidence="1">Uncharacterized protein</fullName>
    </submittedName>
</protein>
<reference evidence="1 2" key="1">
    <citation type="submission" date="2019-10" db="EMBL/GenBank/DDBJ databases">
        <authorList>
            <person name="Garlena R.A."/>
            <person name="Russell D.A."/>
            <person name="Pope W.H."/>
            <person name="Jacobs-Sera D."/>
            <person name="Hatfull G.F."/>
        </authorList>
    </citation>
    <scope>NUCLEOTIDE SEQUENCE [LARGE SCALE GENOMIC DNA]</scope>
</reference>
<dbReference type="Proteomes" id="UP000424201">
    <property type="component" value="Genome"/>
</dbReference>
<evidence type="ECO:0000313" key="2">
    <source>
        <dbReference type="Proteomes" id="UP000424201"/>
    </source>
</evidence>
<proteinExistence type="predicted"/>
<organism evidence="1 2">
    <name type="scientific">Mycobacterium phage MaryV</name>
    <dbReference type="NCBI Taxonomy" id="2656593"/>
    <lineage>
        <taxon>Viruses</taxon>
        <taxon>Duplodnaviria</taxon>
        <taxon>Heunggongvirae</taxon>
        <taxon>Uroviricota</taxon>
        <taxon>Caudoviricetes</taxon>
        <taxon>Vilmaviridae</taxon>
        <taxon>Wildcatvirus</taxon>
        <taxon>Wildcatvirus wildcat</taxon>
        <taxon>Mycobacterium virus Wildcat</taxon>
    </lineage>
</organism>